<proteinExistence type="predicted"/>
<evidence type="ECO:0008006" key="4">
    <source>
        <dbReference type="Google" id="ProtNLM"/>
    </source>
</evidence>
<keyword evidence="3" id="KW-1185">Reference proteome</keyword>
<dbReference type="STRING" id="941907.SAMN06295910_1892"/>
<dbReference type="OrthoDB" id="7473872at2"/>
<evidence type="ECO:0000313" key="3">
    <source>
        <dbReference type="Proteomes" id="UP000192934"/>
    </source>
</evidence>
<feature type="region of interest" description="Disordered" evidence="1">
    <location>
        <begin position="98"/>
        <end position="139"/>
    </location>
</feature>
<sequence>MNAIRGEAKVTLADGRVLHLVRDFNALAVAEEACGSNMQAIGASIAKGGPVMRFTRALFFGALQRHHSEISLDEAGDLLISDGAAIGAAMERVAEASAVQDAGGGRKGSARPRTAKTQKTGAPKAGIGTRSSLRGAKKG</sequence>
<protein>
    <recommendedName>
        <fullName evidence="4">Gene transfer agent family protein</fullName>
    </recommendedName>
</protein>
<gene>
    <name evidence="2" type="ORF">SAMN06295910_1892</name>
</gene>
<evidence type="ECO:0000313" key="2">
    <source>
        <dbReference type="EMBL" id="SMF70517.1"/>
    </source>
</evidence>
<dbReference type="AlphaFoldDB" id="A0A1X7GJ98"/>
<organism evidence="2 3">
    <name type="scientific">Allosphingosinicella indica</name>
    <dbReference type="NCBI Taxonomy" id="941907"/>
    <lineage>
        <taxon>Bacteria</taxon>
        <taxon>Pseudomonadati</taxon>
        <taxon>Pseudomonadota</taxon>
        <taxon>Alphaproteobacteria</taxon>
        <taxon>Sphingomonadales</taxon>
        <taxon>Sphingomonadaceae</taxon>
        <taxon>Allosphingosinicella</taxon>
    </lineage>
</organism>
<name>A0A1X7GJ98_9SPHN</name>
<dbReference type="Proteomes" id="UP000192934">
    <property type="component" value="Chromosome I"/>
</dbReference>
<reference evidence="3" key="1">
    <citation type="submission" date="2017-04" db="EMBL/GenBank/DDBJ databases">
        <authorList>
            <person name="Varghese N."/>
            <person name="Submissions S."/>
        </authorList>
    </citation>
    <scope>NUCLEOTIDE SEQUENCE [LARGE SCALE GENOMIC DNA]</scope>
    <source>
        <strain evidence="3">Dd16</strain>
    </source>
</reference>
<accession>A0A1X7GJ98</accession>
<dbReference type="EMBL" id="LT840185">
    <property type="protein sequence ID" value="SMF70517.1"/>
    <property type="molecule type" value="Genomic_DNA"/>
</dbReference>
<evidence type="ECO:0000256" key="1">
    <source>
        <dbReference type="SAM" id="MobiDB-lite"/>
    </source>
</evidence>